<evidence type="ECO:0000259" key="1">
    <source>
        <dbReference type="Pfam" id="PF00934"/>
    </source>
</evidence>
<protein>
    <submittedName>
        <fullName evidence="2">PE family</fullName>
    </submittedName>
</protein>
<reference evidence="2 3" key="1">
    <citation type="submission" date="2019-02" db="EMBL/GenBank/DDBJ databases">
        <authorList>
            <consortium name="Pathogen Informatics"/>
        </authorList>
    </citation>
    <scope>NUCLEOTIDE SEQUENCE [LARGE SCALE GENOMIC DNA]</scope>
    <source>
        <strain evidence="2 3">3012STDY6756504</strain>
    </source>
</reference>
<name>A0A2L2JNJ8_9NOCA</name>
<evidence type="ECO:0000313" key="3">
    <source>
        <dbReference type="Proteomes" id="UP000290439"/>
    </source>
</evidence>
<dbReference type="Gene3D" id="1.10.287.850">
    <property type="entry name" value="HP0062-like domain"/>
    <property type="match status" value="1"/>
</dbReference>
<dbReference type="InterPro" id="IPR038332">
    <property type="entry name" value="PPE_sf"/>
</dbReference>
<dbReference type="Proteomes" id="UP000290439">
    <property type="component" value="Chromosome"/>
</dbReference>
<dbReference type="AlphaFoldDB" id="A0A2L2JNJ8"/>
<dbReference type="EMBL" id="LR215973">
    <property type="protein sequence ID" value="VFB00625.1"/>
    <property type="molecule type" value="Genomic_DNA"/>
</dbReference>
<dbReference type="GeneID" id="57068387"/>
<evidence type="ECO:0000313" key="2">
    <source>
        <dbReference type="EMBL" id="VFB00625.1"/>
    </source>
</evidence>
<gene>
    <name evidence="2" type="ORF">NCTC10797_04425</name>
</gene>
<sequence>MIGNVHVTPELILAAAVELDLLADRLAGVAAVAGPATHVLPSGAEEVSLLAANHFNHAAITHDRSIAQAILELHHAAAILRTQLAQYMAEDAMSAGIVTLTGAPFTSIVA</sequence>
<dbReference type="OrthoDB" id="4571215at2"/>
<dbReference type="RefSeq" id="WP_036531646.1">
    <property type="nucleotide sequence ID" value="NZ_CP026746.1"/>
</dbReference>
<organism evidence="2 3">
    <name type="scientific">Nocardia cyriacigeorgica</name>
    <dbReference type="NCBI Taxonomy" id="135487"/>
    <lineage>
        <taxon>Bacteria</taxon>
        <taxon>Bacillati</taxon>
        <taxon>Actinomycetota</taxon>
        <taxon>Actinomycetes</taxon>
        <taxon>Mycobacteriales</taxon>
        <taxon>Nocardiaceae</taxon>
        <taxon>Nocardia</taxon>
    </lineage>
</organism>
<dbReference type="Pfam" id="PF00934">
    <property type="entry name" value="PE"/>
    <property type="match status" value="1"/>
</dbReference>
<dbReference type="SUPFAM" id="SSF140459">
    <property type="entry name" value="PE/PPE dimer-like"/>
    <property type="match status" value="1"/>
</dbReference>
<proteinExistence type="predicted"/>
<accession>A0A2L2JNJ8</accession>
<feature type="domain" description="PE" evidence="1">
    <location>
        <begin position="5"/>
        <end position="92"/>
    </location>
</feature>
<dbReference type="InterPro" id="IPR000084">
    <property type="entry name" value="PE-PGRS_N"/>
</dbReference>